<dbReference type="AlphaFoldDB" id="A0AAE1MGP9"/>
<evidence type="ECO:0000313" key="6">
    <source>
        <dbReference type="EMBL" id="KAK4259421.1"/>
    </source>
</evidence>
<dbReference type="PANTHER" id="PTHR46057:SF9">
    <property type="entry name" value="FCS-LIKE ZINC FINGER 1"/>
    <property type="match status" value="1"/>
</dbReference>
<evidence type="ECO:0000256" key="1">
    <source>
        <dbReference type="ARBA" id="ARBA00009374"/>
    </source>
</evidence>
<keyword evidence="3" id="KW-0863">Zinc-finger</keyword>
<evidence type="ECO:0000256" key="3">
    <source>
        <dbReference type="ARBA" id="ARBA00022771"/>
    </source>
</evidence>
<evidence type="ECO:0000259" key="5">
    <source>
        <dbReference type="PROSITE" id="PS51795"/>
    </source>
</evidence>
<evidence type="ECO:0000256" key="4">
    <source>
        <dbReference type="PROSITE-ProRule" id="PRU01131"/>
    </source>
</evidence>
<dbReference type="InterPro" id="IPR044533">
    <property type="entry name" value="FLZ1/2/3"/>
</dbReference>
<dbReference type="PROSITE" id="PS51795">
    <property type="entry name" value="ZF_FLZ"/>
    <property type="match status" value="1"/>
</dbReference>
<accession>A0AAE1MGP9</accession>
<dbReference type="Pfam" id="PF04570">
    <property type="entry name" value="zf-FLZ"/>
    <property type="match status" value="1"/>
</dbReference>
<dbReference type="InterPro" id="IPR007650">
    <property type="entry name" value="Zf-FLZ_dom"/>
</dbReference>
<evidence type="ECO:0000256" key="2">
    <source>
        <dbReference type="ARBA" id="ARBA00022723"/>
    </source>
</evidence>
<reference evidence="6" key="1">
    <citation type="submission" date="2023-10" db="EMBL/GenBank/DDBJ databases">
        <title>Chromosome-level genome of the transformable northern wattle, Acacia crassicarpa.</title>
        <authorList>
            <person name="Massaro I."/>
            <person name="Sinha N.R."/>
            <person name="Poethig S."/>
            <person name="Leichty A.R."/>
        </authorList>
    </citation>
    <scope>NUCLEOTIDE SEQUENCE</scope>
    <source>
        <strain evidence="6">Acra3RX</strain>
        <tissue evidence="6">Leaf</tissue>
    </source>
</reference>
<dbReference type="GO" id="GO:0008270">
    <property type="term" value="F:zinc ion binding"/>
    <property type="evidence" value="ECO:0007669"/>
    <property type="project" value="UniProtKB-KW"/>
</dbReference>
<sequence length="115" mass="13113">MHSLKDLSWKRTVVRLPLKTWKLALLGIVVTTTIAKHGLVSRSLGYATSLFHRTSSRNLSVSSPVNGSFYESCFLCKKPLDDNRDIFMYRGDIPFCSVECRQEQIESDEGKELEE</sequence>
<feature type="zinc finger region" description="FLZ-type" evidence="4">
    <location>
        <begin position="68"/>
        <end position="112"/>
    </location>
</feature>
<dbReference type="PANTHER" id="PTHR46057">
    <property type="entry name" value="FCS-LIKE ZINC FINGER 1-RELATED"/>
    <property type="match status" value="1"/>
</dbReference>
<proteinExistence type="inferred from homology"/>
<feature type="domain" description="FLZ-type" evidence="5">
    <location>
        <begin position="68"/>
        <end position="112"/>
    </location>
</feature>
<dbReference type="EMBL" id="JAWXYG010000011">
    <property type="protein sequence ID" value="KAK4259421.1"/>
    <property type="molecule type" value="Genomic_DNA"/>
</dbReference>
<gene>
    <name evidence="6" type="ORF">QN277_005754</name>
</gene>
<protein>
    <recommendedName>
        <fullName evidence="5">FLZ-type domain-containing protein</fullName>
    </recommendedName>
</protein>
<comment type="caution">
    <text evidence="6">The sequence shown here is derived from an EMBL/GenBank/DDBJ whole genome shotgun (WGS) entry which is preliminary data.</text>
</comment>
<dbReference type="Proteomes" id="UP001293593">
    <property type="component" value="Unassembled WGS sequence"/>
</dbReference>
<keyword evidence="2" id="KW-0479">Metal-binding</keyword>
<comment type="similarity">
    <text evidence="1">Belongs to the FLZ family.</text>
</comment>
<keyword evidence="3" id="KW-0862">Zinc</keyword>
<keyword evidence="7" id="KW-1185">Reference proteome</keyword>
<name>A0AAE1MGP9_9FABA</name>
<evidence type="ECO:0000313" key="7">
    <source>
        <dbReference type="Proteomes" id="UP001293593"/>
    </source>
</evidence>
<organism evidence="6 7">
    <name type="scientific">Acacia crassicarpa</name>
    <name type="common">northern wattle</name>
    <dbReference type="NCBI Taxonomy" id="499986"/>
    <lineage>
        <taxon>Eukaryota</taxon>
        <taxon>Viridiplantae</taxon>
        <taxon>Streptophyta</taxon>
        <taxon>Embryophyta</taxon>
        <taxon>Tracheophyta</taxon>
        <taxon>Spermatophyta</taxon>
        <taxon>Magnoliopsida</taxon>
        <taxon>eudicotyledons</taxon>
        <taxon>Gunneridae</taxon>
        <taxon>Pentapetalae</taxon>
        <taxon>rosids</taxon>
        <taxon>fabids</taxon>
        <taxon>Fabales</taxon>
        <taxon>Fabaceae</taxon>
        <taxon>Caesalpinioideae</taxon>
        <taxon>mimosoid clade</taxon>
        <taxon>Acacieae</taxon>
        <taxon>Acacia</taxon>
    </lineage>
</organism>